<feature type="region of interest" description="Disordered" evidence="1">
    <location>
        <begin position="1"/>
        <end position="55"/>
    </location>
</feature>
<evidence type="ECO:0000313" key="2">
    <source>
        <dbReference type="EMBL" id="KAH1031866.1"/>
    </source>
</evidence>
<organism evidence="2 3">
    <name type="scientific">Gossypium stocksii</name>
    <dbReference type="NCBI Taxonomy" id="47602"/>
    <lineage>
        <taxon>Eukaryota</taxon>
        <taxon>Viridiplantae</taxon>
        <taxon>Streptophyta</taxon>
        <taxon>Embryophyta</taxon>
        <taxon>Tracheophyta</taxon>
        <taxon>Spermatophyta</taxon>
        <taxon>Magnoliopsida</taxon>
        <taxon>eudicotyledons</taxon>
        <taxon>Gunneridae</taxon>
        <taxon>Pentapetalae</taxon>
        <taxon>rosids</taxon>
        <taxon>malvids</taxon>
        <taxon>Malvales</taxon>
        <taxon>Malvaceae</taxon>
        <taxon>Malvoideae</taxon>
        <taxon>Gossypium</taxon>
    </lineage>
</organism>
<dbReference type="EMBL" id="JAIQCV010000013">
    <property type="protein sequence ID" value="KAH1031866.1"/>
    <property type="molecule type" value="Genomic_DNA"/>
</dbReference>
<keyword evidence="3" id="KW-1185">Reference proteome</keyword>
<feature type="region of interest" description="Disordered" evidence="1">
    <location>
        <begin position="74"/>
        <end position="101"/>
    </location>
</feature>
<proteinExistence type="predicted"/>
<dbReference type="Proteomes" id="UP000828251">
    <property type="component" value="Unassembled WGS sequence"/>
</dbReference>
<protein>
    <submittedName>
        <fullName evidence="2">Uncharacterized protein</fullName>
    </submittedName>
</protein>
<comment type="caution">
    <text evidence="2">The sequence shown here is derived from an EMBL/GenBank/DDBJ whole genome shotgun (WGS) entry which is preliminary data.</text>
</comment>
<evidence type="ECO:0000256" key="1">
    <source>
        <dbReference type="SAM" id="MobiDB-lite"/>
    </source>
</evidence>
<name>A0A9D3ZFM1_9ROSI</name>
<dbReference type="AlphaFoldDB" id="A0A9D3ZFM1"/>
<sequence length="101" mass="10751">MGARGKEKTATAPPCKTVARNTKKRVRSNEGTQGSGSNECAPLVSHKSNKEPIATTTHSSLVPVFLEIPSVHEGFTPQTGSLRHVFDPSSSKNPMKGNPLI</sequence>
<gene>
    <name evidence="2" type="ORF">J1N35_044040</name>
</gene>
<feature type="compositionally biased region" description="Polar residues" evidence="1">
    <location>
        <begin position="29"/>
        <end position="38"/>
    </location>
</feature>
<reference evidence="2 3" key="1">
    <citation type="journal article" date="2021" name="Plant Biotechnol. J.">
        <title>Multi-omics assisted identification of the key and species-specific regulatory components of drought-tolerant mechanisms in Gossypium stocksii.</title>
        <authorList>
            <person name="Yu D."/>
            <person name="Ke L."/>
            <person name="Zhang D."/>
            <person name="Wu Y."/>
            <person name="Sun Y."/>
            <person name="Mei J."/>
            <person name="Sun J."/>
            <person name="Sun Y."/>
        </authorList>
    </citation>
    <scope>NUCLEOTIDE SEQUENCE [LARGE SCALE GENOMIC DNA]</scope>
    <source>
        <strain evidence="3">cv. E1</strain>
        <tissue evidence="2">Leaf</tissue>
    </source>
</reference>
<evidence type="ECO:0000313" key="3">
    <source>
        <dbReference type="Proteomes" id="UP000828251"/>
    </source>
</evidence>
<accession>A0A9D3ZFM1</accession>